<keyword evidence="1" id="KW-0812">Transmembrane</keyword>
<accession>A0ABW8KSL8</accession>
<keyword evidence="1" id="KW-1133">Transmembrane helix</keyword>
<proteinExistence type="predicted"/>
<feature type="transmembrane region" description="Helical" evidence="1">
    <location>
        <begin position="82"/>
        <end position="104"/>
    </location>
</feature>
<evidence type="ECO:0000313" key="2">
    <source>
        <dbReference type="EMBL" id="MFK3862434.1"/>
    </source>
</evidence>
<evidence type="ECO:0000313" key="3">
    <source>
        <dbReference type="Proteomes" id="UP001620262"/>
    </source>
</evidence>
<dbReference type="Proteomes" id="UP001620262">
    <property type="component" value="Unassembled WGS sequence"/>
</dbReference>
<dbReference type="RefSeq" id="WP_149980753.1">
    <property type="nucleotide sequence ID" value="NZ_CABVLM010000003.1"/>
</dbReference>
<keyword evidence="3" id="KW-1185">Reference proteome</keyword>
<evidence type="ECO:0000256" key="1">
    <source>
        <dbReference type="SAM" id="Phobius"/>
    </source>
</evidence>
<name>A0ABW8KSL8_9GAMM</name>
<keyword evidence="1" id="KW-0472">Membrane</keyword>
<gene>
    <name evidence="2" type="ORF">ACI2JU_00810</name>
</gene>
<reference evidence="2 3" key="1">
    <citation type="submission" date="2024-11" db="EMBL/GenBank/DDBJ databases">
        <title>The Natural Products Discovery Center: Release of the First 8490 Sequenced Strains for Exploring Actinobacteria Biosynthetic Diversity.</title>
        <authorList>
            <person name="Kalkreuter E."/>
            <person name="Kautsar S.A."/>
            <person name="Yang D."/>
            <person name="Bader C.D."/>
            <person name="Teijaro C.N."/>
            <person name="Fluegel L."/>
            <person name="Davis C.M."/>
            <person name="Simpson J.R."/>
            <person name="Lauterbach L."/>
            <person name="Steele A.D."/>
            <person name="Gui C."/>
            <person name="Meng S."/>
            <person name="Li G."/>
            <person name="Viehrig K."/>
            <person name="Ye F."/>
            <person name="Su P."/>
            <person name="Kiefer A.F."/>
            <person name="Nichols A."/>
            <person name="Cepeda A.J."/>
            <person name="Yan W."/>
            <person name="Fan B."/>
            <person name="Jiang Y."/>
            <person name="Adhikari A."/>
            <person name="Zheng C.-J."/>
            <person name="Schuster L."/>
            <person name="Cowan T.M."/>
            <person name="Smanski M.J."/>
            <person name="Chevrette M.G."/>
            <person name="De Carvalho L.P.S."/>
            <person name="Shen B."/>
        </authorList>
    </citation>
    <scope>NUCLEOTIDE SEQUENCE [LARGE SCALE GENOMIC DNA]</scope>
    <source>
        <strain evidence="2 3">NPDC078403</strain>
    </source>
</reference>
<protein>
    <submittedName>
        <fullName evidence="2">Uncharacterized protein</fullName>
    </submittedName>
</protein>
<feature type="transmembrane region" description="Helical" evidence="1">
    <location>
        <begin position="50"/>
        <end position="76"/>
    </location>
</feature>
<sequence>MTVQEKGNLASLIKASLQDKSKTTPTDPLVSEKVEDSKADRELKKSYANWFIKILIGQLIVMNIVFFCVGFGWLAFDEWSLNLYMGGTLAEVFGVILVITKNLFPTKPTNR</sequence>
<dbReference type="EMBL" id="JBJDOT010000001">
    <property type="protein sequence ID" value="MFK3862434.1"/>
    <property type="molecule type" value="Genomic_DNA"/>
</dbReference>
<comment type="caution">
    <text evidence="2">The sequence shown here is derived from an EMBL/GenBank/DDBJ whole genome shotgun (WGS) entry which is preliminary data.</text>
</comment>
<organism evidence="2 3">
    <name type="scientific">Pseudoalteromonas rhizosphaerae</name>
    <dbReference type="NCBI Taxonomy" id="2518973"/>
    <lineage>
        <taxon>Bacteria</taxon>
        <taxon>Pseudomonadati</taxon>
        <taxon>Pseudomonadota</taxon>
        <taxon>Gammaproteobacteria</taxon>
        <taxon>Alteromonadales</taxon>
        <taxon>Pseudoalteromonadaceae</taxon>
        <taxon>Pseudoalteromonas</taxon>
    </lineage>
</organism>